<sequence length="109" mass="11302">MALAAAVLLTLSPHASVVPWEAPQGSVPETLMLADVAGSEFWLAGIPMPSAPVDGQKRPPCEPPEVRINGGCWLKLDASVPCPRRSAEHKGGCYVPVKGEGPAPVAITP</sequence>
<proteinExistence type="predicted"/>
<evidence type="ECO:0000313" key="2">
    <source>
        <dbReference type="Proteomes" id="UP000002093"/>
    </source>
</evidence>
<accession>Q94MQ9</accession>
<name>Q94MQ9_9CAUD</name>
<dbReference type="EMBL" id="AF396866">
    <property type="protein sequence ID" value="AAK94395.1"/>
    <property type="molecule type" value="Genomic_DNA"/>
</dbReference>
<keyword evidence="2" id="KW-1185">Reference proteome</keyword>
<protein>
    <submittedName>
        <fullName evidence="1">p60</fullName>
    </submittedName>
</protein>
<evidence type="ECO:0000313" key="1">
    <source>
        <dbReference type="EMBL" id="AAK94395.1"/>
    </source>
</evidence>
<organism evidence="1 2">
    <name type="scientific">Myxococcus phage Mx8</name>
    <dbReference type="NCBI Taxonomy" id="49964"/>
    <lineage>
        <taxon>Viruses</taxon>
        <taxon>Duplodnaviria</taxon>
        <taxon>Heunggongvirae</taxon>
        <taxon>Uroviricota</taxon>
        <taxon>Caudoviricetes</taxon>
        <taxon>Myxoctovirus</taxon>
        <taxon>Myxoctovirus Mx8</taxon>
    </lineage>
</organism>
<dbReference type="GeneID" id="921736"/>
<reference evidence="1 2" key="1">
    <citation type="submission" date="2001-06" db="EMBL/GenBank/DDBJ databases">
        <title>Genome organization of temperate Myxococcus phage Mx8.</title>
        <authorList>
            <person name="Youderian P."/>
            <person name="Walthers D."/>
            <person name="Salmi D."/>
            <person name="Magrini V."/>
            <person name="Hartzell P.L."/>
        </authorList>
    </citation>
    <scope>NUCLEOTIDE SEQUENCE [LARGE SCALE GENOMIC DNA]</scope>
</reference>
<dbReference type="Proteomes" id="UP000002093">
    <property type="component" value="Segment"/>
</dbReference>
<dbReference type="RefSeq" id="NP_203474.1">
    <property type="nucleotide sequence ID" value="NC_003085.1"/>
</dbReference>
<dbReference type="KEGG" id="vg:921736"/>